<reference evidence="4 5" key="1">
    <citation type="submission" date="2016-11" db="EMBL/GenBank/DDBJ databases">
        <authorList>
            <person name="Jaros S."/>
            <person name="Januszkiewicz K."/>
            <person name="Wedrychowicz H."/>
        </authorList>
    </citation>
    <scope>NUCLEOTIDE SEQUENCE [LARGE SCALE GENOMIC DNA]</scope>
    <source>
        <strain evidence="4 5">DSM 21864</strain>
    </source>
</reference>
<dbReference type="Gene3D" id="3.60.21.10">
    <property type="match status" value="1"/>
</dbReference>
<evidence type="ECO:0000256" key="1">
    <source>
        <dbReference type="ARBA" id="ARBA00005662"/>
    </source>
</evidence>
<evidence type="ECO:0000256" key="2">
    <source>
        <dbReference type="SAM" id="MobiDB-lite"/>
    </source>
</evidence>
<organism evidence="4 5">
    <name type="scientific">Clostridium amylolyticum</name>
    <dbReference type="NCBI Taxonomy" id="1121298"/>
    <lineage>
        <taxon>Bacteria</taxon>
        <taxon>Bacillati</taxon>
        <taxon>Bacillota</taxon>
        <taxon>Clostridia</taxon>
        <taxon>Eubacteriales</taxon>
        <taxon>Clostridiaceae</taxon>
        <taxon>Clostridium</taxon>
    </lineage>
</organism>
<evidence type="ECO:0000313" key="4">
    <source>
        <dbReference type="EMBL" id="SHJ32862.1"/>
    </source>
</evidence>
<proteinExistence type="inferred from homology"/>
<dbReference type="OrthoDB" id="9810906at2"/>
<dbReference type="InterPro" id="IPR052169">
    <property type="entry name" value="CW_Biosynth-Accessory"/>
</dbReference>
<sequence>MKKALSLIFVFMFIFSGCKYINLSKDKNNETPKKNQSKDNSKEKYSIKKDPNKIRVTAVGDIILHETQLISHYDASTKSYDFKDNFEYVKPYIEEADLAIANLETTLAGSKEKYSGFPVFNSPDEILDALRFSGFDVLSAANNHIMDKGTQGLIRTAEVVKSKGFDLMGIRENTKVPTYVIKEVKGIKFGFSNYVFETDKKGSSRTLNSIKISNNALELFDRFNYSELEANYKEMEKRINEMKSKGAEVIVFSMHWGNEYERKPNEYQKKISKKLADLGVDVIIGGHPHVIQPMEYISSNVSKKNTLVLYSLGNFLSNQRREIINNKYPEDGIIVNIDFVKDKDSNKVQLDNVSYVPTWVYRKPIDNTKFTYKIIPLNEVKEDNNIPIDEENIKKAEDSYKETINLFESYNAKPVLAPSLK</sequence>
<feature type="region of interest" description="Disordered" evidence="2">
    <location>
        <begin position="26"/>
        <end position="46"/>
    </location>
</feature>
<feature type="domain" description="Capsule synthesis protein CapA" evidence="3">
    <location>
        <begin position="55"/>
        <end position="319"/>
    </location>
</feature>
<dbReference type="InterPro" id="IPR029052">
    <property type="entry name" value="Metallo-depent_PP-like"/>
</dbReference>
<evidence type="ECO:0000259" key="3">
    <source>
        <dbReference type="SMART" id="SM00854"/>
    </source>
</evidence>
<keyword evidence="5" id="KW-1185">Reference proteome</keyword>
<gene>
    <name evidence="4" type="ORF">SAMN05444401_2779</name>
</gene>
<accession>A0A1M6IEI4</accession>
<dbReference type="Pfam" id="PF09587">
    <property type="entry name" value="PGA_cap"/>
    <property type="match status" value="1"/>
</dbReference>
<dbReference type="SUPFAM" id="SSF56300">
    <property type="entry name" value="Metallo-dependent phosphatases"/>
    <property type="match status" value="1"/>
</dbReference>
<name>A0A1M6IEI4_9CLOT</name>
<dbReference type="CDD" id="cd07381">
    <property type="entry name" value="MPP_CapA"/>
    <property type="match status" value="1"/>
</dbReference>
<evidence type="ECO:0000313" key="5">
    <source>
        <dbReference type="Proteomes" id="UP000184080"/>
    </source>
</evidence>
<dbReference type="PANTHER" id="PTHR33393:SF12">
    <property type="entry name" value="CAPSULE BIOSYNTHESIS PROTEIN CAPA"/>
    <property type="match status" value="1"/>
</dbReference>
<dbReference type="RefSeq" id="WP_073007765.1">
    <property type="nucleotide sequence ID" value="NZ_FQZO01000004.1"/>
</dbReference>
<dbReference type="PROSITE" id="PS51257">
    <property type="entry name" value="PROKAR_LIPOPROTEIN"/>
    <property type="match status" value="1"/>
</dbReference>
<dbReference type="SMART" id="SM00854">
    <property type="entry name" value="PGA_cap"/>
    <property type="match status" value="1"/>
</dbReference>
<protein>
    <submittedName>
        <fullName evidence="4">Poly-gamma-glutamate synthesis protein (Capsule biosynthesis protein)</fullName>
    </submittedName>
</protein>
<comment type="similarity">
    <text evidence="1">Belongs to the CapA family.</text>
</comment>
<dbReference type="Proteomes" id="UP000184080">
    <property type="component" value="Unassembled WGS sequence"/>
</dbReference>
<dbReference type="STRING" id="1121298.SAMN05444401_2779"/>
<dbReference type="EMBL" id="FQZO01000004">
    <property type="protein sequence ID" value="SHJ32862.1"/>
    <property type="molecule type" value="Genomic_DNA"/>
</dbReference>
<dbReference type="AlphaFoldDB" id="A0A1M6IEI4"/>
<dbReference type="InterPro" id="IPR019079">
    <property type="entry name" value="Capsule_synth_CapA"/>
</dbReference>
<dbReference type="PANTHER" id="PTHR33393">
    <property type="entry name" value="POLYGLUTAMINE SYNTHESIS ACCESSORY PROTEIN RV0574C-RELATED"/>
    <property type="match status" value="1"/>
</dbReference>